<dbReference type="Pfam" id="PF00326">
    <property type="entry name" value="Peptidase_S9"/>
    <property type="match status" value="1"/>
</dbReference>
<sequence>MRYWLHWIFIAITLPVMADSLDIDHIFDGGSLAGPAPRRLKISPDGRWVTFLRGEPQQPGRMDLWAYAPNTGKSSVLVAADQLQQGDAQLSADERSRRERSRTADLRGIVDYQWSPDGKALLFPLDGRLYLYTLGQRQARLLDTGEGEVLDPQLSPHGRYVAYVQDRNLWTLDLVSGERQALTRDGGGSVHNGEAEFIAQEEMGRSRGYWWSPDGSLIAFERYDEADVPLTQRLEIHAGHNELASQRYPFAGGPNVTVRLGLVAPSAGPVRWIDLGSQADIYLTGVRWRPDGQQLSYQRMSRDQQRLDLQAVDVHTLLQRTLLTETSDDWINLNDDLHFLADGRFVWGSERSGFHQLYLYGPQGRLLHAISAGPWAIDELLAVNEAHGKVYFSSNRDAVPDRQIYSLPLDGSAAGRPQRISLGEGTHQAVFSRQADFYVDTWSNPLTPPQVSLRRPDGHLLNWLEANPLQPGHPFWRYRDSLVEPEFGTLTAKDGQTLYYRLYKPAGFDPQRRYPVFDSFYGGPHAQSVTNAWGDYFNQYMANQGFVVFTLDNRGTSRRGHAFEQPIYQQLGDAEVEDQLTGLNWLKTLPWVDPERIGVFGWSYGGYLSLMLLAKAGDQIAGGVAVAPVTNWKLYDTFYTERYLGKPQDNPGGYIRSSPMAWLDGMTGKLMLVHGMADDNVLFLNSTELMSALQDLGRPFQLMTYPGGKHGLNSTPAQRRHVYHLIDTFFREQIAGRRLPQASP</sequence>
<dbReference type="GO" id="GO:0004177">
    <property type="term" value="F:aminopeptidase activity"/>
    <property type="evidence" value="ECO:0007669"/>
    <property type="project" value="UniProtKB-KW"/>
</dbReference>
<evidence type="ECO:0000259" key="2">
    <source>
        <dbReference type="Pfam" id="PF00930"/>
    </source>
</evidence>
<dbReference type="RefSeq" id="WP_014404546.1">
    <property type="nucleotide sequence ID" value="NC_017033.1"/>
</dbReference>
<dbReference type="Gene3D" id="3.40.50.1820">
    <property type="entry name" value="alpha/beta hydrolase"/>
    <property type="match status" value="1"/>
</dbReference>
<dbReference type="KEGG" id="fau:Fraau_3221"/>
<dbReference type="Gene3D" id="2.140.10.30">
    <property type="entry name" value="Dipeptidylpeptidase IV, N-terminal domain"/>
    <property type="match status" value="1"/>
</dbReference>
<dbReference type="SUPFAM" id="SSF53474">
    <property type="entry name" value="alpha/beta-Hydrolases"/>
    <property type="match status" value="1"/>
</dbReference>
<dbReference type="AlphaFoldDB" id="H8L1D5"/>
<keyword evidence="3" id="KW-0378">Hydrolase</keyword>
<dbReference type="OrthoDB" id="9812921at2"/>
<dbReference type="eggNOG" id="COG1506">
    <property type="taxonomic scope" value="Bacteria"/>
</dbReference>
<dbReference type="SUPFAM" id="SSF82171">
    <property type="entry name" value="DPP6 N-terminal domain-like"/>
    <property type="match status" value="1"/>
</dbReference>
<feature type="domain" description="Peptidase S9 prolyl oligopeptidase catalytic" evidence="1">
    <location>
        <begin position="539"/>
        <end position="735"/>
    </location>
</feature>
<dbReference type="PANTHER" id="PTHR11731:SF193">
    <property type="entry name" value="DIPEPTIDYL PEPTIDASE 9"/>
    <property type="match status" value="1"/>
</dbReference>
<dbReference type="eggNOG" id="COG0823">
    <property type="taxonomic scope" value="Bacteria"/>
</dbReference>
<dbReference type="EMBL" id="CP003350">
    <property type="protein sequence ID" value="AFC87544.1"/>
    <property type="molecule type" value="Genomic_DNA"/>
</dbReference>
<dbReference type="InterPro" id="IPR001375">
    <property type="entry name" value="Peptidase_S9_cat"/>
</dbReference>
<dbReference type="InterPro" id="IPR029058">
    <property type="entry name" value="AB_hydrolase_fold"/>
</dbReference>
<dbReference type="GO" id="GO:0006508">
    <property type="term" value="P:proteolysis"/>
    <property type="evidence" value="ECO:0007669"/>
    <property type="project" value="InterPro"/>
</dbReference>
<dbReference type="InterPro" id="IPR011659">
    <property type="entry name" value="WD40"/>
</dbReference>
<dbReference type="STRING" id="767434.Fraau_3221"/>
<organism evidence="3 4">
    <name type="scientific">Frateuria aurantia (strain ATCC 33424 / DSM 6220 / KCTC 2777 / LMG 1558 / NBRC 3245 / NCIMB 13370)</name>
    <name type="common">Acetobacter aurantius</name>
    <dbReference type="NCBI Taxonomy" id="767434"/>
    <lineage>
        <taxon>Bacteria</taxon>
        <taxon>Pseudomonadati</taxon>
        <taxon>Pseudomonadota</taxon>
        <taxon>Gammaproteobacteria</taxon>
        <taxon>Lysobacterales</taxon>
        <taxon>Rhodanobacteraceae</taxon>
        <taxon>Frateuria</taxon>
    </lineage>
</organism>
<dbReference type="Pfam" id="PF07676">
    <property type="entry name" value="PD40"/>
    <property type="match status" value="1"/>
</dbReference>
<dbReference type="GO" id="GO:0008239">
    <property type="term" value="F:dipeptidyl-peptidase activity"/>
    <property type="evidence" value="ECO:0007669"/>
    <property type="project" value="TreeGrafter"/>
</dbReference>
<name>H8L1D5_FRAAD</name>
<keyword evidence="4" id="KW-1185">Reference proteome</keyword>
<evidence type="ECO:0000259" key="1">
    <source>
        <dbReference type="Pfam" id="PF00326"/>
    </source>
</evidence>
<accession>H8L1D5</accession>
<keyword evidence="3" id="KW-0031">Aminopeptidase</keyword>
<dbReference type="GO" id="GO:0008236">
    <property type="term" value="F:serine-type peptidase activity"/>
    <property type="evidence" value="ECO:0007669"/>
    <property type="project" value="InterPro"/>
</dbReference>
<gene>
    <name evidence="3" type="ordered locus">Fraau_3221</name>
</gene>
<dbReference type="InterPro" id="IPR002469">
    <property type="entry name" value="Peptidase_S9B_N"/>
</dbReference>
<protein>
    <submittedName>
        <fullName evidence="3">Dipeptidyl aminopeptidase/acylaminoacyl peptidase</fullName>
    </submittedName>
</protein>
<dbReference type="MEROPS" id="S09.009"/>
<evidence type="ECO:0000313" key="4">
    <source>
        <dbReference type="Proteomes" id="UP000005234"/>
    </source>
</evidence>
<feature type="domain" description="Dipeptidylpeptidase IV N-terminal" evidence="2">
    <location>
        <begin position="115"/>
        <end position="449"/>
    </location>
</feature>
<dbReference type="Proteomes" id="UP000005234">
    <property type="component" value="Chromosome"/>
</dbReference>
<keyword evidence="3" id="KW-0645">Protease</keyword>
<reference evidence="3" key="1">
    <citation type="submission" date="2012-02" db="EMBL/GenBank/DDBJ databases">
        <title>The complete genome of Frateuria aurantia DSM 6220.</title>
        <authorList>
            <consortium name="US DOE Joint Genome Institute (JGI-PGF)"/>
            <person name="Lucas S."/>
            <person name="Copeland A."/>
            <person name="Lapidus A."/>
            <person name="Glavina del Rio T."/>
            <person name="Dalin E."/>
            <person name="Tice H."/>
            <person name="Bruce D."/>
            <person name="Goodwin L."/>
            <person name="Pitluck S."/>
            <person name="Peters L."/>
            <person name="Ovchinnikova G."/>
            <person name="Teshima H."/>
            <person name="Kyrpides N."/>
            <person name="Mavromatis K."/>
            <person name="Ivanova N."/>
            <person name="Brettin T."/>
            <person name="Detter J.C."/>
            <person name="Han C."/>
            <person name="Larimer F."/>
            <person name="Land M."/>
            <person name="Hauser L."/>
            <person name="Markowitz V."/>
            <person name="Cheng J.-F."/>
            <person name="Hugenholtz P."/>
            <person name="Woyke T."/>
            <person name="Wu D."/>
            <person name="Brambilla E."/>
            <person name="Klenk H.-P."/>
            <person name="Eisen J.A."/>
        </authorList>
    </citation>
    <scope>NUCLEOTIDE SEQUENCE</scope>
    <source>
        <strain evidence="3">DSM 6220</strain>
    </source>
</reference>
<proteinExistence type="predicted"/>
<dbReference type="InterPro" id="IPR050278">
    <property type="entry name" value="Serine_Prot_S9B/DPPIV"/>
</dbReference>
<evidence type="ECO:0000313" key="3">
    <source>
        <dbReference type="EMBL" id="AFC87544.1"/>
    </source>
</evidence>
<dbReference type="Pfam" id="PF00930">
    <property type="entry name" value="DPPIV_N"/>
    <property type="match status" value="1"/>
</dbReference>
<dbReference type="PANTHER" id="PTHR11731">
    <property type="entry name" value="PROTEASE FAMILY S9B,C DIPEPTIDYL-PEPTIDASE IV-RELATED"/>
    <property type="match status" value="1"/>
</dbReference>
<dbReference type="HOGENOM" id="CLU_006105_2_1_6"/>